<evidence type="ECO:0000313" key="1">
    <source>
        <dbReference type="EMBL" id="CAA9587703.1"/>
    </source>
</evidence>
<accession>A0A6J4VS82</accession>
<reference evidence="1" key="1">
    <citation type="submission" date="2020-02" db="EMBL/GenBank/DDBJ databases">
        <authorList>
            <person name="Meier V. D."/>
        </authorList>
    </citation>
    <scope>NUCLEOTIDE SEQUENCE</scope>
    <source>
        <strain evidence="1">AVDCRST_MAG86</strain>
    </source>
</reference>
<proteinExistence type="predicted"/>
<gene>
    <name evidence="1" type="ORF">AVDCRST_MAG86-3897</name>
</gene>
<protein>
    <submittedName>
        <fullName evidence="1">Uncharacterized protein</fullName>
    </submittedName>
</protein>
<dbReference type="AlphaFoldDB" id="A0A6J4VS82"/>
<name>A0A6J4VS82_9DEIN</name>
<organism evidence="1">
    <name type="scientific">uncultured Truepera sp</name>
    <dbReference type="NCBI Taxonomy" id="543023"/>
    <lineage>
        <taxon>Bacteria</taxon>
        <taxon>Thermotogati</taxon>
        <taxon>Deinococcota</taxon>
        <taxon>Deinococci</taxon>
        <taxon>Trueperales</taxon>
        <taxon>Trueperaceae</taxon>
        <taxon>Truepera</taxon>
        <taxon>environmental samples</taxon>
    </lineage>
</organism>
<dbReference type="EMBL" id="CADCWP010000347">
    <property type="protein sequence ID" value="CAA9587703.1"/>
    <property type="molecule type" value="Genomic_DNA"/>
</dbReference>
<sequence>MFCYTNSGSLTWTKPGTFEEVIVSGSNLHTRYRKEIRK</sequence>